<reference evidence="1" key="1">
    <citation type="submission" date="2022-08" db="EMBL/GenBank/DDBJ databases">
        <title>Microvirga terrae sp. nov., isolated from soil.</title>
        <authorList>
            <person name="Kim K.H."/>
            <person name="Seo Y.L."/>
            <person name="Kim J.M."/>
            <person name="Lee J.K."/>
            <person name="Han D.M."/>
            <person name="Jeon C.O."/>
        </authorList>
    </citation>
    <scope>NUCLEOTIDE SEQUENCE</scope>
    <source>
        <strain evidence="1">R24</strain>
        <plasmid evidence="1">pR24_2</plasmid>
    </source>
</reference>
<protein>
    <recommendedName>
        <fullName evidence="3">NERD domain-containing protein</fullName>
    </recommendedName>
</protein>
<organism evidence="1 2">
    <name type="scientific">Microvirga terrae</name>
    <dbReference type="NCBI Taxonomy" id="2740529"/>
    <lineage>
        <taxon>Bacteria</taxon>
        <taxon>Pseudomonadati</taxon>
        <taxon>Pseudomonadota</taxon>
        <taxon>Alphaproteobacteria</taxon>
        <taxon>Hyphomicrobiales</taxon>
        <taxon>Methylobacteriaceae</taxon>
        <taxon>Microvirga</taxon>
    </lineage>
</organism>
<geneLocation type="plasmid" evidence="1 2">
    <name>pR24_2</name>
</geneLocation>
<sequence>MTIEPILVAGLKNLATEFHPHELAYLAATCKIEFPIRDKLAFYLHRELAPSGLIVAREWSHIDLAIVLSTGQPAAFLEAKAMYTFDALKNPSHFTSATSADEKKAKALAGPDTAVYSLLLATHLDQPVLAPNLKVVKYSAGINRALQTHQTGDKVRAKAIEAIGQELAHRHVVKTGEISGGTAFGIGVSVLYWLVRNDE</sequence>
<dbReference type="Proteomes" id="UP001017257">
    <property type="component" value="Plasmid pR24_2"/>
</dbReference>
<proteinExistence type="predicted"/>
<gene>
    <name evidence="1" type="ORF">HPT29_027425</name>
</gene>
<evidence type="ECO:0008006" key="3">
    <source>
        <dbReference type="Google" id="ProtNLM"/>
    </source>
</evidence>
<accession>A0ABY5RZT4</accession>
<keyword evidence="2" id="KW-1185">Reference proteome</keyword>
<name>A0ABY5RZT4_9HYPH</name>
<dbReference type="EMBL" id="CP102847">
    <property type="protein sequence ID" value="UVF22756.1"/>
    <property type="molecule type" value="Genomic_DNA"/>
</dbReference>
<evidence type="ECO:0000313" key="1">
    <source>
        <dbReference type="EMBL" id="UVF22756.1"/>
    </source>
</evidence>
<keyword evidence="1" id="KW-0614">Plasmid</keyword>
<dbReference type="RefSeq" id="WP_259061112.1">
    <property type="nucleotide sequence ID" value="NZ_CP102847.1"/>
</dbReference>
<evidence type="ECO:0000313" key="2">
    <source>
        <dbReference type="Proteomes" id="UP001017257"/>
    </source>
</evidence>